<evidence type="ECO:0000256" key="4">
    <source>
        <dbReference type="ARBA" id="ARBA00022723"/>
    </source>
</evidence>
<evidence type="ECO:0000256" key="2">
    <source>
        <dbReference type="ARBA" id="ARBA00011899"/>
    </source>
</evidence>
<comment type="catalytic activity">
    <reaction evidence="7 8">
        <text>N-acetyl-D-glucosamine 6-phosphate + H2O = D-glucosamine 6-phosphate + acetate</text>
        <dbReference type="Rhea" id="RHEA:22936"/>
        <dbReference type="ChEBI" id="CHEBI:15377"/>
        <dbReference type="ChEBI" id="CHEBI:30089"/>
        <dbReference type="ChEBI" id="CHEBI:57513"/>
        <dbReference type="ChEBI" id="CHEBI:58725"/>
        <dbReference type="EC" id="3.5.1.25"/>
    </reaction>
</comment>
<sequence length="402" mass="43222">MANQGKLLRITNARAIRDGKIVTGEDLYVKDGKFVDGKKINQENHSTSEIVLDAKNAIVSPGYIDIQVNGALGVDFTNPKTSISEGLQVVAKFLLKRGCTSFCPTVVSSHPHLYAETLDQFVPHAGSVQYGAEVLGLHLEGPFISAQRLGAHEISTLHTAPNGLEDFERCYNFKEGKTDHISLITVAPEVEGVMNAIPQLVKSNLVVSVGHSDATNDQAQEAVEKGATLVTHLFNAMRPFHHRDPGIIGLLVGGGKQRPYYGIICDGIHCHPNSVKLAQYSHPGGAVLVSDCASVTGLPSGIYVHGSSNTKVDKTEERVFVLGTETLAGSVITVDKCVKNFHQYTGCSIVEAIEAATLHPAQVLNITDRKGSLNVGTDADFLFLDDEFNVQRVFVAGEEVEA</sequence>
<evidence type="ECO:0000256" key="7">
    <source>
        <dbReference type="ARBA" id="ARBA00047647"/>
    </source>
</evidence>
<dbReference type="InterPro" id="IPR011059">
    <property type="entry name" value="Metal-dep_hydrolase_composite"/>
</dbReference>
<protein>
    <recommendedName>
        <fullName evidence="3 8">N-acetylglucosamine-6-phosphate deacetylase</fullName>
        <ecNumber evidence="2 8">3.5.1.25</ecNumber>
    </recommendedName>
</protein>
<evidence type="ECO:0000256" key="1">
    <source>
        <dbReference type="ARBA" id="ARBA00010716"/>
    </source>
</evidence>
<evidence type="ECO:0000256" key="3">
    <source>
        <dbReference type="ARBA" id="ARBA00018029"/>
    </source>
</evidence>
<gene>
    <name evidence="10" type="primary">NAG2_2</name>
    <name evidence="10" type="ORF">K7432_008871</name>
</gene>
<feature type="domain" description="Amidohydrolase-related" evidence="9">
    <location>
        <begin position="58"/>
        <end position="400"/>
    </location>
</feature>
<keyword evidence="11" id="KW-1185">Reference proteome</keyword>
<evidence type="ECO:0000259" key="9">
    <source>
        <dbReference type="Pfam" id="PF01979"/>
    </source>
</evidence>
<dbReference type="EMBL" id="JASJQH010000516">
    <property type="protein sequence ID" value="KAK9764000.1"/>
    <property type="molecule type" value="Genomic_DNA"/>
</dbReference>
<dbReference type="InterPro" id="IPR032466">
    <property type="entry name" value="Metal_Hydrolase"/>
</dbReference>
<dbReference type="Gene3D" id="2.30.40.10">
    <property type="entry name" value="Urease, subunit C, domain 1"/>
    <property type="match status" value="1"/>
</dbReference>
<dbReference type="PANTHER" id="PTHR11113">
    <property type="entry name" value="N-ACETYLGLUCOSAMINE-6-PHOSPHATE DEACETYLASE"/>
    <property type="match status" value="1"/>
</dbReference>
<evidence type="ECO:0000256" key="6">
    <source>
        <dbReference type="ARBA" id="ARBA00023277"/>
    </source>
</evidence>
<evidence type="ECO:0000313" key="11">
    <source>
        <dbReference type="Proteomes" id="UP001479436"/>
    </source>
</evidence>
<accession>A0ABR2WR55</accession>
<dbReference type="SUPFAM" id="SSF51338">
    <property type="entry name" value="Composite domain of metallo-dependent hydrolases"/>
    <property type="match status" value="1"/>
</dbReference>
<dbReference type="SUPFAM" id="SSF51556">
    <property type="entry name" value="Metallo-dependent hydrolases"/>
    <property type="match status" value="1"/>
</dbReference>
<dbReference type="InterPro" id="IPR006680">
    <property type="entry name" value="Amidohydro-rel"/>
</dbReference>
<dbReference type="Proteomes" id="UP001479436">
    <property type="component" value="Unassembled WGS sequence"/>
</dbReference>
<name>A0ABR2WR55_9FUNG</name>
<evidence type="ECO:0000313" key="10">
    <source>
        <dbReference type="EMBL" id="KAK9764000.1"/>
    </source>
</evidence>
<dbReference type="GO" id="GO:0008448">
    <property type="term" value="F:N-acetylglucosamine-6-phosphate deacetylase activity"/>
    <property type="evidence" value="ECO:0007669"/>
    <property type="project" value="UniProtKB-EC"/>
</dbReference>
<dbReference type="PANTHER" id="PTHR11113:SF14">
    <property type="entry name" value="N-ACETYLGLUCOSAMINE-6-PHOSPHATE DEACETYLASE"/>
    <property type="match status" value="1"/>
</dbReference>
<dbReference type="Gene3D" id="3.20.20.140">
    <property type="entry name" value="Metal-dependent hydrolases"/>
    <property type="match status" value="1"/>
</dbReference>
<dbReference type="CDD" id="cd00854">
    <property type="entry name" value="NagA"/>
    <property type="match status" value="1"/>
</dbReference>
<comment type="similarity">
    <text evidence="1 8">Belongs to the metallo-dependent hydrolases superfamily. NagA family.</text>
</comment>
<dbReference type="Pfam" id="PF01979">
    <property type="entry name" value="Amidohydro_1"/>
    <property type="match status" value="1"/>
</dbReference>
<dbReference type="EC" id="3.5.1.25" evidence="2 8"/>
<evidence type="ECO:0000256" key="8">
    <source>
        <dbReference type="PIRNR" id="PIRNR038994"/>
    </source>
</evidence>
<reference evidence="10 11" key="1">
    <citation type="submission" date="2023-04" db="EMBL/GenBank/DDBJ databases">
        <title>Genome of Basidiobolus ranarum AG-B5.</title>
        <authorList>
            <person name="Stajich J.E."/>
            <person name="Carter-House D."/>
            <person name="Gryganskyi A."/>
        </authorList>
    </citation>
    <scope>NUCLEOTIDE SEQUENCE [LARGE SCALE GENOMIC DNA]</scope>
    <source>
        <strain evidence="10 11">AG-B5</strain>
    </source>
</reference>
<dbReference type="PIRSF" id="PIRSF038994">
    <property type="entry name" value="NagA"/>
    <property type="match status" value="1"/>
</dbReference>
<proteinExistence type="inferred from homology"/>
<evidence type="ECO:0000256" key="5">
    <source>
        <dbReference type="ARBA" id="ARBA00022801"/>
    </source>
</evidence>
<keyword evidence="4" id="KW-0479">Metal-binding</keyword>
<organism evidence="10 11">
    <name type="scientific">Basidiobolus ranarum</name>
    <dbReference type="NCBI Taxonomy" id="34480"/>
    <lineage>
        <taxon>Eukaryota</taxon>
        <taxon>Fungi</taxon>
        <taxon>Fungi incertae sedis</taxon>
        <taxon>Zoopagomycota</taxon>
        <taxon>Entomophthoromycotina</taxon>
        <taxon>Basidiobolomycetes</taxon>
        <taxon>Basidiobolales</taxon>
        <taxon>Basidiobolaceae</taxon>
        <taxon>Basidiobolus</taxon>
    </lineage>
</organism>
<comment type="caution">
    <text evidence="10">The sequence shown here is derived from an EMBL/GenBank/DDBJ whole genome shotgun (WGS) entry which is preliminary data.</text>
</comment>
<dbReference type="InterPro" id="IPR003764">
    <property type="entry name" value="GlcNAc_6-P_deAcase"/>
</dbReference>
<keyword evidence="5 8" id="KW-0378">Hydrolase</keyword>
<dbReference type="NCBIfam" id="TIGR00221">
    <property type="entry name" value="nagA"/>
    <property type="match status" value="1"/>
</dbReference>
<keyword evidence="6 8" id="KW-0119">Carbohydrate metabolism</keyword>